<sequence>MLLRLAYLTVTNAFAALRLVPVSDRDKDVEILALRHQITVLQRQLGHGKVQFAVEDRAFLAALLTPLPREVLRRLRLLVRSDTVLRWHRDLMKQRHANASRPTRPGRPPTLRSIRQLVLRLVRENPSWGYRRVHGELATLGIKIAASTIWEILKQEGIDPAPERGNTTWAGFLRSQADALLAMDFIETLTLTGQRQYILAAIEHTTPRIRVLGTTAHPTAAWVTQTIKNLAMDLEDTGAKVKYLLRDRDAKYPALIDEVLADADIQTVLTGIRVPRMNSIMERWVRSLRYELLDRTLVWNEQHLRHALREYEQFYNEHRTHRSLQAAAPLRALPEPINEPGQITHLDIRRHDRLRGILQEYQHAA</sequence>
<dbReference type="GO" id="GO:0015074">
    <property type="term" value="P:DNA integration"/>
    <property type="evidence" value="ECO:0007669"/>
    <property type="project" value="InterPro"/>
</dbReference>
<proteinExistence type="predicted"/>
<dbReference type="RefSeq" id="WP_136727575.1">
    <property type="nucleotide sequence ID" value="NZ_SUMC01000040.1"/>
</dbReference>
<dbReference type="OrthoDB" id="1551204at2"/>
<dbReference type="InterPro" id="IPR036397">
    <property type="entry name" value="RNaseH_sf"/>
</dbReference>
<reference evidence="2 3" key="1">
    <citation type="submission" date="2019-04" db="EMBL/GenBank/DDBJ databases">
        <title>Streptomyces oryziradicis sp. nov., a novel actinomycete isolated from rhizosphere soil of rice (Oryza sativa L.).</title>
        <authorList>
            <person name="Li C."/>
        </authorList>
    </citation>
    <scope>NUCLEOTIDE SEQUENCE [LARGE SCALE GENOMIC DNA]</scope>
    <source>
        <strain evidence="2 3">NEAU-C40</strain>
    </source>
</reference>
<dbReference type="Gene3D" id="3.30.420.10">
    <property type="entry name" value="Ribonuclease H-like superfamily/Ribonuclease H"/>
    <property type="match status" value="1"/>
</dbReference>
<feature type="domain" description="Integrase catalytic" evidence="1">
    <location>
        <begin position="158"/>
        <end position="337"/>
    </location>
</feature>
<dbReference type="PROSITE" id="PS50994">
    <property type="entry name" value="INTEGRASE"/>
    <property type="match status" value="1"/>
</dbReference>
<evidence type="ECO:0000313" key="2">
    <source>
        <dbReference type="EMBL" id="TKA06329.1"/>
    </source>
</evidence>
<dbReference type="Pfam" id="PF13683">
    <property type="entry name" value="rve_3"/>
    <property type="match status" value="1"/>
</dbReference>
<accession>A0A4V5MZ05</accession>
<comment type="caution">
    <text evidence="2">The sequence shown here is derived from an EMBL/GenBank/DDBJ whole genome shotgun (WGS) entry which is preliminary data.</text>
</comment>
<gene>
    <name evidence="2" type="ORF">FCI23_32285</name>
</gene>
<dbReference type="Proteomes" id="UP000305778">
    <property type="component" value="Unassembled WGS sequence"/>
</dbReference>
<dbReference type="SUPFAM" id="SSF53098">
    <property type="entry name" value="Ribonuclease H-like"/>
    <property type="match status" value="1"/>
</dbReference>
<dbReference type="AlphaFoldDB" id="A0A4V5MZ05"/>
<dbReference type="InterPro" id="IPR001584">
    <property type="entry name" value="Integrase_cat-core"/>
</dbReference>
<dbReference type="EMBL" id="SUMC01000040">
    <property type="protein sequence ID" value="TKA06329.1"/>
    <property type="molecule type" value="Genomic_DNA"/>
</dbReference>
<dbReference type="GO" id="GO:0003676">
    <property type="term" value="F:nucleic acid binding"/>
    <property type="evidence" value="ECO:0007669"/>
    <property type="project" value="InterPro"/>
</dbReference>
<name>A0A4V5MZ05_9ACTN</name>
<organism evidence="2 3">
    <name type="scientific">Actinacidiphila oryziradicis</name>
    <dbReference type="NCBI Taxonomy" id="2571141"/>
    <lineage>
        <taxon>Bacteria</taxon>
        <taxon>Bacillati</taxon>
        <taxon>Actinomycetota</taxon>
        <taxon>Actinomycetes</taxon>
        <taxon>Kitasatosporales</taxon>
        <taxon>Streptomycetaceae</taxon>
        <taxon>Actinacidiphila</taxon>
    </lineage>
</organism>
<dbReference type="InterPro" id="IPR009057">
    <property type="entry name" value="Homeodomain-like_sf"/>
</dbReference>
<protein>
    <submittedName>
        <fullName evidence="2">Integrase</fullName>
    </submittedName>
</protein>
<keyword evidence="3" id="KW-1185">Reference proteome</keyword>
<evidence type="ECO:0000313" key="3">
    <source>
        <dbReference type="Proteomes" id="UP000305778"/>
    </source>
</evidence>
<dbReference type="SUPFAM" id="SSF46689">
    <property type="entry name" value="Homeodomain-like"/>
    <property type="match status" value="1"/>
</dbReference>
<evidence type="ECO:0000259" key="1">
    <source>
        <dbReference type="PROSITE" id="PS50994"/>
    </source>
</evidence>
<dbReference type="InterPro" id="IPR012337">
    <property type="entry name" value="RNaseH-like_sf"/>
</dbReference>